<dbReference type="GeneID" id="19484991"/>
<name>A0A023W4U5_9CAUD</name>
<dbReference type="OrthoDB" id="18750at10239"/>
<gene>
    <name evidence="1" type="primary">rI</name>
    <name evidence="1" type="ORF">PS2_108</name>
</gene>
<accession>A0A023W4U5</accession>
<dbReference type="KEGG" id="vg:19484991"/>
<dbReference type="InterPro" id="IPR034696">
    <property type="entry name" value="RI_T4"/>
</dbReference>
<dbReference type="Proteomes" id="UP000024445">
    <property type="component" value="Segment"/>
</dbReference>
<sequence>MSLIRKTALACSVGMFLTFSMPISNAAEGNFKDYADGAMLVYSKFKQPSKTESEQFYSYIKSRWERENCEYCILPGKKAAEEYAVLRRVELEHDGI</sequence>
<organism evidence="1 2">
    <name type="scientific">Serratia phage PS2</name>
    <dbReference type="NCBI Taxonomy" id="1481112"/>
    <lineage>
        <taxon>Viruses</taxon>
        <taxon>Duplodnaviria</taxon>
        <taxon>Heunggongvirae</taxon>
        <taxon>Uroviricota</taxon>
        <taxon>Caudoviricetes</taxon>
        <taxon>Muldoonvirus</taxon>
        <taxon>Muldoonvirus PS2</taxon>
    </lineage>
</organism>
<evidence type="ECO:0000313" key="1">
    <source>
        <dbReference type="EMBL" id="AHY25354.1"/>
    </source>
</evidence>
<dbReference type="EMBL" id="KJ025957">
    <property type="protein sequence ID" value="AHY25354.1"/>
    <property type="molecule type" value="Genomic_DNA"/>
</dbReference>
<reference evidence="1 2" key="1">
    <citation type="submission" date="2014-01" db="EMBL/GenBank/DDBJ databases">
        <authorList>
            <person name="Zhang G."/>
            <person name="Jin J."/>
            <person name="Li Z.J."/>
            <person name="Wang S.W."/>
            <person name="Chen S.J."/>
            <person name="Wang S.M."/>
            <person name="Wang X.T."/>
            <person name="Li Y.H."/>
            <person name="Wang J."/>
            <person name="Yang C.K."/>
            <person name="Wang L."/>
        </authorList>
    </citation>
    <scope>NUCLEOTIDE SEQUENCE [LARGE SCALE GENOMIC DNA]</scope>
</reference>
<keyword evidence="2" id="KW-1185">Reference proteome</keyword>
<dbReference type="Pfam" id="PF24205">
    <property type="entry name" value="Antiholin"/>
    <property type="match status" value="1"/>
</dbReference>
<protein>
    <submittedName>
        <fullName evidence="1">RI lysis inhibition regulator, membrane protein</fullName>
    </submittedName>
</protein>
<dbReference type="RefSeq" id="YP_009030155.1">
    <property type="nucleotide sequence ID" value="NC_024121.1"/>
</dbReference>
<proteinExistence type="predicted"/>
<evidence type="ECO:0000313" key="2">
    <source>
        <dbReference type="Proteomes" id="UP000024445"/>
    </source>
</evidence>